<feature type="domain" description="Nitroreductase" evidence="1">
    <location>
        <begin position="20"/>
        <end position="185"/>
    </location>
</feature>
<dbReference type="NCBIfam" id="TIGR02476">
    <property type="entry name" value="BluB"/>
    <property type="match status" value="1"/>
</dbReference>
<keyword evidence="3" id="KW-1185">Reference proteome</keyword>
<dbReference type="EC" id="1.13.11.79" evidence="2"/>
<keyword evidence="2" id="KW-0560">Oxidoreductase</keyword>
<organism evidence="2 3">
    <name type="scientific">Mesorhizobium abyssinicae</name>
    <dbReference type="NCBI Taxonomy" id="1209958"/>
    <lineage>
        <taxon>Bacteria</taxon>
        <taxon>Pseudomonadati</taxon>
        <taxon>Pseudomonadota</taxon>
        <taxon>Alphaproteobacteria</taxon>
        <taxon>Hyphomicrobiales</taxon>
        <taxon>Phyllobacteriaceae</taxon>
        <taxon>Mesorhizobium</taxon>
    </lineage>
</organism>
<sequence>MVPAPDFSDEFRLGLVSLMQWRRDVRRFRSTPLPDGTLERLLALAAVAPSVGLSQPWRFVVVDSSERREAVRGSFERCNAEALRCFSGERAALYARMKLAGLAEAPCQFAVFADRTTAQGHGLGRLTMPATIDYSAVMAVHTLWLAARAEGIGMGWVSILDPAEIAAILDTPPEWTLIGYFCLGYPSEQDCVPTLEREGWEQRRAPVVLRR</sequence>
<evidence type="ECO:0000313" key="2">
    <source>
        <dbReference type="EMBL" id="MDX8540847.1"/>
    </source>
</evidence>
<evidence type="ECO:0000259" key="1">
    <source>
        <dbReference type="Pfam" id="PF00881"/>
    </source>
</evidence>
<dbReference type="Proteomes" id="UP001276564">
    <property type="component" value="Unassembled WGS sequence"/>
</dbReference>
<reference evidence="2 3" key="1">
    <citation type="submission" date="2023-08" db="EMBL/GenBank/DDBJ databases">
        <title>Implementing the SeqCode for naming new Mesorhizobium species isolated from Vachellia karroo root nodules.</title>
        <authorList>
            <person name="Van Lill M."/>
        </authorList>
    </citation>
    <scope>NUCLEOTIDE SEQUENCE [LARGE SCALE GENOMIC DNA]</scope>
    <source>
        <strain evidence="2 3">VK4B</strain>
    </source>
</reference>
<dbReference type="InterPro" id="IPR000415">
    <property type="entry name" value="Nitroreductase-like"/>
</dbReference>
<dbReference type="SUPFAM" id="SSF55469">
    <property type="entry name" value="FMN-dependent nitroreductase-like"/>
    <property type="match status" value="1"/>
</dbReference>
<dbReference type="Pfam" id="PF00881">
    <property type="entry name" value="Nitroreductase"/>
    <property type="match status" value="1"/>
</dbReference>
<dbReference type="InterPro" id="IPR050627">
    <property type="entry name" value="Nitroreductase/BluB"/>
</dbReference>
<dbReference type="EMBL" id="JAVIIP010000016">
    <property type="protein sequence ID" value="MDX8540847.1"/>
    <property type="molecule type" value="Genomic_DNA"/>
</dbReference>
<dbReference type="InterPro" id="IPR012825">
    <property type="entry name" value="BluB"/>
</dbReference>
<comment type="caution">
    <text evidence="2">The sequence shown here is derived from an EMBL/GenBank/DDBJ whole genome shotgun (WGS) entry which is preliminary data.</text>
</comment>
<dbReference type="Gene3D" id="3.40.109.10">
    <property type="entry name" value="NADH Oxidase"/>
    <property type="match status" value="1"/>
</dbReference>
<dbReference type="PANTHER" id="PTHR23026:SF123">
    <property type="entry name" value="NAD(P)H NITROREDUCTASE RV3131-RELATED"/>
    <property type="match status" value="1"/>
</dbReference>
<dbReference type="GO" id="GO:0102919">
    <property type="term" value="F:5,6-dimethylbenzimidazole synthase activity"/>
    <property type="evidence" value="ECO:0007669"/>
    <property type="project" value="UniProtKB-EC"/>
</dbReference>
<dbReference type="RefSeq" id="WP_292104401.1">
    <property type="nucleotide sequence ID" value="NZ_JARAKC010000002.1"/>
</dbReference>
<evidence type="ECO:0000313" key="3">
    <source>
        <dbReference type="Proteomes" id="UP001276564"/>
    </source>
</evidence>
<protein>
    <submittedName>
        <fullName evidence="2">5,6-dimethylbenzimidazole synthase</fullName>
        <ecNumber evidence="2">1.13.11.79</ecNumber>
    </submittedName>
</protein>
<dbReference type="PANTHER" id="PTHR23026">
    <property type="entry name" value="NADPH NITROREDUCTASE"/>
    <property type="match status" value="1"/>
</dbReference>
<gene>
    <name evidence="2" type="primary">bluB</name>
    <name evidence="2" type="ORF">RFM23_24835</name>
</gene>
<proteinExistence type="predicted"/>
<accession>A0ABU5AU67</accession>
<name>A0ABU5AU67_9HYPH</name>
<dbReference type="InterPro" id="IPR029479">
    <property type="entry name" value="Nitroreductase"/>
</dbReference>